<dbReference type="InterPro" id="IPR029063">
    <property type="entry name" value="SAM-dependent_MTases_sf"/>
</dbReference>
<dbReference type="SUPFAM" id="SSF53335">
    <property type="entry name" value="S-adenosyl-L-methionine-dependent methyltransferases"/>
    <property type="match status" value="1"/>
</dbReference>
<protein>
    <submittedName>
        <fullName evidence="1">Uncharacterized protein</fullName>
    </submittedName>
</protein>
<dbReference type="CDD" id="cd02440">
    <property type="entry name" value="AdoMet_MTases"/>
    <property type="match status" value="1"/>
</dbReference>
<keyword evidence="2" id="KW-1185">Reference proteome</keyword>
<comment type="caution">
    <text evidence="1">The sequence shown here is derived from an EMBL/GenBank/DDBJ whole genome shotgun (WGS) entry which is preliminary data.</text>
</comment>
<dbReference type="Gene3D" id="3.40.50.150">
    <property type="entry name" value="Vaccinia Virus protein VP39"/>
    <property type="match status" value="1"/>
</dbReference>
<dbReference type="eggNOG" id="COG0500">
    <property type="taxonomic scope" value="Bacteria"/>
</dbReference>
<proteinExistence type="predicted"/>
<dbReference type="Proteomes" id="UP000028640">
    <property type="component" value="Unassembled WGS sequence"/>
</dbReference>
<evidence type="ECO:0000313" key="2">
    <source>
        <dbReference type="Proteomes" id="UP000028640"/>
    </source>
</evidence>
<accession>A0A085G160</accession>
<reference evidence="1 2" key="1">
    <citation type="submission" date="2014-05" db="EMBL/GenBank/DDBJ databases">
        <title>ATOL: Assembling a taxonomically balanced genome-scale reconstruction of the evolutionary history of the Enterobacteriaceae.</title>
        <authorList>
            <person name="Plunkett G.III."/>
            <person name="Neeno-Eckwall E.C."/>
            <person name="Glasner J.D."/>
            <person name="Perna N.T."/>
        </authorList>
    </citation>
    <scope>NUCLEOTIDE SEQUENCE [LARGE SCALE GENOMIC DNA]</scope>
    <source>
        <strain evidence="1 2">ATCC 33852</strain>
    </source>
</reference>
<sequence length="316" mass="35427">MIEKILSTMLLDPNNLSIQTVQTRHRLNLAAFWDIKPNQRILEIGCGQGDTTAVLAELVGEGGQVVALDIASGDYGSPYTLAQSLDTLTSSPVGSRISVHLETDFLSDAVEFPPKHFDKVIIGHSSWYFENLDVLARIVEKARRVAKQFCYAEWDTRITDVSQMAHLYAVHIQNQYNLFAHHDDCNIRTLITHDDVAALMAARGIKQQSEQVFEQHQLQDGGWEVSHVLHHLQQVIANSTELNAKTKAFFHSQIAELKHYADRGVAPLNAHASLWDLGELSKANNQQTLEAIDDLDNDVETTRVDSIAALKRDLKW</sequence>
<organism evidence="1 2">
    <name type="scientific">Ewingella americana (strain ATCC 33852 / DSM 4580 / CCUG 14506 / JCM 5911 / LMG 7869 / NCTC 12157 / CDC 1468-78)</name>
    <dbReference type="NCBI Taxonomy" id="910964"/>
    <lineage>
        <taxon>Bacteria</taxon>
        <taxon>Pseudomonadati</taxon>
        <taxon>Pseudomonadota</taxon>
        <taxon>Gammaproteobacteria</taxon>
        <taxon>Enterobacterales</taxon>
        <taxon>Yersiniaceae</taxon>
        <taxon>Ewingella</taxon>
    </lineage>
</organism>
<dbReference type="AlphaFoldDB" id="A0A085G160"/>
<evidence type="ECO:0000313" key="1">
    <source>
        <dbReference type="EMBL" id="KFC77455.1"/>
    </source>
</evidence>
<dbReference type="EMBL" id="JMPJ01000075">
    <property type="protein sequence ID" value="KFC77455.1"/>
    <property type="molecule type" value="Genomic_DNA"/>
</dbReference>
<dbReference type="STRING" id="910964.GEAM_4306"/>
<gene>
    <name evidence="1" type="ORF">GEAM_4306</name>
</gene>
<name>A0A085G160_EWIA3</name>
<dbReference type="Pfam" id="PF01135">
    <property type="entry name" value="PCMT"/>
    <property type="match status" value="1"/>
</dbReference>